<accession>A0A850LFQ0</accession>
<dbReference type="EMBL" id="JABXIY010000022">
    <property type="protein sequence ID" value="NVK96881.1"/>
    <property type="molecule type" value="Genomic_DNA"/>
</dbReference>
<sequence>MRPLDPHALPPVPWKNGGGVTREIAGVPGRWRVSLAEVSAEGPFSLFPRQMRILTVVHGSGMELHTEEQVLKARSGAPLSFSGDLPVIGKLPNGPVHNLNLIFDPRQVSGALAAHAGTRTVPADPDEVSLYLLQGTARCENVSLSAGQMLLKRKMPLDLGLEAVALCVSISRRS</sequence>
<dbReference type="SUPFAM" id="SSF51182">
    <property type="entry name" value="RmlC-like cupins"/>
    <property type="match status" value="1"/>
</dbReference>
<dbReference type="Gene3D" id="2.60.120.10">
    <property type="entry name" value="Jelly Rolls"/>
    <property type="match status" value="1"/>
</dbReference>
<dbReference type="PANTHER" id="PTHR37943">
    <property type="entry name" value="PROTEIN VES"/>
    <property type="match status" value="1"/>
</dbReference>
<comment type="caution">
    <text evidence="1">The sequence shown here is derived from an EMBL/GenBank/DDBJ whole genome shotgun (WGS) entry which is preliminary data.</text>
</comment>
<gene>
    <name evidence="1" type="ORF">HW564_08135</name>
</gene>
<dbReference type="OMA" id="PRPWANG"/>
<dbReference type="InterPro" id="IPR010282">
    <property type="entry name" value="Uncharacterised_HutD/Ves"/>
</dbReference>
<dbReference type="Pfam" id="PF05962">
    <property type="entry name" value="HutD"/>
    <property type="match status" value="1"/>
</dbReference>
<proteinExistence type="predicted"/>
<dbReference type="AlphaFoldDB" id="A0A850LFQ0"/>
<dbReference type="RefSeq" id="WP_011047870.1">
    <property type="nucleotide sequence ID" value="NZ_CP076685.1"/>
</dbReference>
<dbReference type="CDD" id="cd20293">
    <property type="entry name" value="cupin_HutD_N"/>
    <property type="match status" value="1"/>
</dbReference>
<evidence type="ECO:0000313" key="2">
    <source>
        <dbReference type="Proteomes" id="UP000565723"/>
    </source>
</evidence>
<protein>
    <submittedName>
        <fullName evidence="1">HutD family protein</fullName>
    </submittedName>
</protein>
<organism evidence="1 2">
    <name type="scientific">Ruegeria pomeroyi</name>
    <dbReference type="NCBI Taxonomy" id="89184"/>
    <lineage>
        <taxon>Bacteria</taxon>
        <taxon>Pseudomonadati</taxon>
        <taxon>Pseudomonadota</taxon>
        <taxon>Alphaproteobacteria</taxon>
        <taxon>Rhodobacterales</taxon>
        <taxon>Roseobacteraceae</taxon>
        <taxon>Ruegeria</taxon>
    </lineage>
</organism>
<evidence type="ECO:0000313" key="1">
    <source>
        <dbReference type="EMBL" id="NVK96881.1"/>
    </source>
</evidence>
<dbReference type="PANTHER" id="PTHR37943:SF1">
    <property type="entry name" value="PROTEIN VES"/>
    <property type="match status" value="1"/>
</dbReference>
<reference evidence="1 2" key="1">
    <citation type="journal article" date="2020" name="Proc. Natl. Acad. Sci. U.S.A.">
        <title>Ecological drivers of bacterial community assembly in synthetic phycospheres.</title>
        <authorList>
            <person name="Fu H."/>
            <person name="Uchimiya M."/>
            <person name="Gore J."/>
            <person name="Moran M.A."/>
        </authorList>
    </citation>
    <scope>NUCLEOTIDE SEQUENCE [LARGE SCALE GENOMIC DNA]</scope>
    <source>
        <strain evidence="1">HF-Din03</strain>
    </source>
</reference>
<dbReference type="InterPro" id="IPR014710">
    <property type="entry name" value="RmlC-like_jellyroll"/>
</dbReference>
<name>A0A850LFQ0_9RHOB</name>
<dbReference type="InterPro" id="IPR011051">
    <property type="entry name" value="RmlC_Cupin_sf"/>
</dbReference>
<dbReference type="Proteomes" id="UP000565723">
    <property type="component" value="Unassembled WGS sequence"/>
</dbReference>